<proteinExistence type="predicted"/>
<reference evidence="3 4" key="1">
    <citation type="submission" date="2021-06" db="EMBL/GenBank/DDBJ databases">
        <title>Actinomycetes sequencing.</title>
        <authorList>
            <person name="Shan Q."/>
        </authorList>
    </citation>
    <scope>NUCLEOTIDE SEQUENCE [LARGE SCALE GENOMIC DNA]</scope>
    <source>
        <strain evidence="3 4">NEAU-G5</strain>
    </source>
</reference>
<protein>
    <submittedName>
        <fullName evidence="3">Uncharacterized protein</fullName>
    </submittedName>
</protein>
<keyword evidence="4" id="KW-1185">Reference proteome</keyword>
<organism evidence="3 4">
    <name type="scientific">Nocardia albiluteola</name>
    <dbReference type="NCBI Taxonomy" id="2842303"/>
    <lineage>
        <taxon>Bacteria</taxon>
        <taxon>Bacillati</taxon>
        <taxon>Actinomycetota</taxon>
        <taxon>Actinomycetes</taxon>
        <taxon>Mycobacteriales</taxon>
        <taxon>Nocardiaceae</taxon>
        <taxon>Nocardia</taxon>
    </lineage>
</organism>
<dbReference type="Proteomes" id="UP000733379">
    <property type="component" value="Unassembled WGS sequence"/>
</dbReference>
<feature type="compositionally biased region" description="Low complexity" evidence="2">
    <location>
        <begin position="20"/>
        <end position="29"/>
    </location>
</feature>
<feature type="region of interest" description="Disordered" evidence="2">
    <location>
        <begin position="1"/>
        <end position="29"/>
    </location>
</feature>
<evidence type="ECO:0000313" key="3">
    <source>
        <dbReference type="EMBL" id="MBU3066421.1"/>
    </source>
</evidence>
<feature type="coiled-coil region" evidence="1">
    <location>
        <begin position="69"/>
        <end position="110"/>
    </location>
</feature>
<comment type="caution">
    <text evidence="3">The sequence shown here is derived from an EMBL/GenBank/DDBJ whole genome shotgun (WGS) entry which is preliminary data.</text>
</comment>
<accession>A0ABS6B9K6</accession>
<gene>
    <name evidence="3" type="ORF">KO481_33480</name>
</gene>
<evidence type="ECO:0000313" key="4">
    <source>
        <dbReference type="Proteomes" id="UP000733379"/>
    </source>
</evidence>
<name>A0ABS6B9K6_9NOCA</name>
<dbReference type="EMBL" id="JAHKNI010000014">
    <property type="protein sequence ID" value="MBU3066421.1"/>
    <property type="molecule type" value="Genomic_DNA"/>
</dbReference>
<evidence type="ECO:0000256" key="1">
    <source>
        <dbReference type="SAM" id="Coils"/>
    </source>
</evidence>
<evidence type="ECO:0000256" key="2">
    <source>
        <dbReference type="SAM" id="MobiDB-lite"/>
    </source>
</evidence>
<keyword evidence="1" id="KW-0175">Coiled coil</keyword>
<dbReference type="RefSeq" id="WP_215922493.1">
    <property type="nucleotide sequence ID" value="NZ_JAHKNI010000014.1"/>
</dbReference>
<sequence>MSAAAIETTMPSKPAAGTGPVTARPPSARPVARAVCTAAPVQTATVRSTPDGLSPADLAERLIAANQRTAELEEQLAAVVAARDAAEHQAAQLEDLNRELACDLDNALDELAGHAGHAEQERLVRAPVWSPWSASADREGHDR</sequence>